<keyword evidence="6 9" id="KW-0067">ATP-binding</keyword>
<comment type="caution">
    <text evidence="9">The sequence shown here is derived from an EMBL/GenBank/DDBJ whole genome shotgun (WGS) entry which is preliminary data.</text>
</comment>
<dbReference type="Pfam" id="PF08352">
    <property type="entry name" value="oligo_HPY"/>
    <property type="match status" value="1"/>
</dbReference>
<dbReference type="PROSITE" id="PS00211">
    <property type="entry name" value="ABC_TRANSPORTER_1"/>
    <property type="match status" value="1"/>
</dbReference>
<dbReference type="InterPro" id="IPR003593">
    <property type="entry name" value="AAA+_ATPase"/>
</dbReference>
<dbReference type="OrthoDB" id="9802264at2"/>
<evidence type="ECO:0000256" key="1">
    <source>
        <dbReference type="ARBA" id="ARBA00004202"/>
    </source>
</evidence>
<feature type="domain" description="ABC transporter" evidence="8">
    <location>
        <begin position="6"/>
        <end position="257"/>
    </location>
</feature>
<dbReference type="SMART" id="SM00382">
    <property type="entry name" value="AAA"/>
    <property type="match status" value="1"/>
</dbReference>
<dbReference type="SUPFAM" id="SSF52540">
    <property type="entry name" value="P-loop containing nucleoside triphosphate hydrolases"/>
    <property type="match status" value="1"/>
</dbReference>
<dbReference type="GO" id="GO:0005886">
    <property type="term" value="C:plasma membrane"/>
    <property type="evidence" value="ECO:0007669"/>
    <property type="project" value="UniProtKB-SubCell"/>
</dbReference>
<dbReference type="InterPro" id="IPR013563">
    <property type="entry name" value="Oligopep_ABC_C"/>
</dbReference>
<dbReference type="Pfam" id="PF00005">
    <property type="entry name" value="ABC_tran"/>
    <property type="match status" value="1"/>
</dbReference>
<dbReference type="AlphaFoldDB" id="A0A4R5KJ19"/>
<protein>
    <submittedName>
        <fullName evidence="9">ABC transporter ATP-binding protein</fullName>
    </submittedName>
</protein>
<evidence type="ECO:0000256" key="6">
    <source>
        <dbReference type="ARBA" id="ARBA00022840"/>
    </source>
</evidence>
<organism evidence="9 10">
    <name type="scientific">Paenibacillus piri</name>
    <dbReference type="NCBI Taxonomy" id="2547395"/>
    <lineage>
        <taxon>Bacteria</taxon>
        <taxon>Bacillati</taxon>
        <taxon>Bacillota</taxon>
        <taxon>Bacilli</taxon>
        <taxon>Bacillales</taxon>
        <taxon>Paenibacillaceae</taxon>
        <taxon>Paenibacillus</taxon>
    </lineage>
</organism>
<evidence type="ECO:0000313" key="10">
    <source>
        <dbReference type="Proteomes" id="UP000295636"/>
    </source>
</evidence>
<proteinExistence type="inferred from homology"/>
<evidence type="ECO:0000256" key="3">
    <source>
        <dbReference type="ARBA" id="ARBA00022448"/>
    </source>
</evidence>
<keyword evidence="3" id="KW-0813">Transport</keyword>
<evidence type="ECO:0000256" key="7">
    <source>
        <dbReference type="ARBA" id="ARBA00023136"/>
    </source>
</evidence>
<dbReference type="Gene3D" id="3.40.50.300">
    <property type="entry name" value="P-loop containing nucleotide triphosphate hydrolases"/>
    <property type="match status" value="1"/>
</dbReference>
<dbReference type="GO" id="GO:0015833">
    <property type="term" value="P:peptide transport"/>
    <property type="evidence" value="ECO:0007669"/>
    <property type="project" value="InterPro"/>
</dbReference>
<dbReference type="PANTHER" id="PTHR43297">
    <property type="entry name" value="OLIGOPEPTIDE TRANSPORT ATP-BINDING PROTEIN APPD"/>
    <property type="match status" value="1"/>
</dbReference>
<evidence type="ECO:0000256" key="5">
    <source>
        <dbReference type="ARBA" id="ARBA00022741"/>
    </source>
</evidence>
<dbReference type="InterPro" id="IPR003439">
    <property type="entry name" value="ABC_transporter-like_ATP-bd"/>
</dbReference>
<evidence type="ECO:0000259" key="8">
    <source>
        <dbReference type="PROSITE" id="PS50893"/>
    </source>
</evidence>
<name>A0A4R5KJ19_9BACL</name>
<keyword evidence="7" id="KW-0472">Membrane</keyword>
<evidence type="ECO:0000256" key="2">
    <source>
        <dbReference type="ARBA" id="ARBA00005417"/>
    </source>
</evidence>
<gene>
    <name evidence="9" type="ORF">E1757_22750</name>
</gene>
<dbReference type="InterPro" id="IPR050388">
    <property type="entry name" value="ABC_Ni/Peptide_Import"/>
</dbReference>
<dbReference type="InterPro" id="IPR027417">
    <property type="entry name" value="P-loop_NTPase"/>
</dbReference>
<evidence type="ECO:0000313" key="9">
    <source>
        <dbReference type="EMBL" id="TDF94778.1"/>
    </source>
</evidence>
<dbReference type="EMBL" id="SMRT01000012">
    <property type="protein sequence ID" value="TDF94778.1"/>
    <property type="molecule type" value="Genomic_DNA"/>
</dbReference>
<dbReference type="PANTHER" id="PTHR43297:SF2">
    <property type="entry name" value="DIPEPTIDE TRANSPORT ATP-BINDING PROTEIN DPPD"/>
    <property type="match status" value="1"/>
</dbReference>
<dbReference type="CDD" id="cd03257">
    <property type="entry name" value="ABC_NikE_OppD_transporters"/>
    <property type="match status" value="1"/>
</dbReference>
<dbReference type="Proteomes" id="UP000295636">
    <property type="component" value="Unassembled WGS sequence"/>
</dbReference>
<comment type="subcellular location">
    <subcellularLocation>
        <location evidence="1">Cell membrane</location>
        <topology evidence="1">Peripheral membrane protein</topology>
    </subcellularLocation>
</comment>
<accession>A0A4R5KJ19</accession>
<comment type="similarity">
    <text evidence="2">Belongs to the ABC transporter superfamily.</text>
</comment>
<dbReference type="NCBIfam" id="TIGR01727">
    <property type="entry name" value="oligo_HPY"/>
    <property type="match status" value="1"/>
</dbReference>
<dbReference type="GO" id="GO:0005524">
    <property type="term" value="F:ATP binding"/>
    <property type="evidence" value="ECO:0007669"/>
    <property type="project" value="UniProtKB-KW"/>
</dbReference>
<keyword evidence="10" id="KW-1185">Reference proteome</keyword>
<keyword evidence="5" id="KW-0547">Nucleotide-binding</keyword>
<sequence length="321" mass="35463">MDKPLLTIENLKTYFDTAKGEVHAVDGIDLKVYPKQIVCIVGESGCGKSMTSLSVMGLVPKPGGRIADGAIWFEGKNLVELTEEEMSSIRGNEISMIFQEPMTSLNPVLTIGDQMSEVLLRHRKITKKKAMELVVEILQFVGVARADEIIHDYPHRFSGGMRQRVMIGMAMLCQPKLLIADEPTTALDVTIQAQVLDLMKRMSEQFDTSVIMITHDLGVVAEVADHVVVMYAGQVVENASADSLFEEALHPYTRALLKSIPSIDEVKDVLYAIPGTVPDAANYPPGCRFADRCDIAQPSCREKLPDLREIRPGHLARCDLI</sequence>
<dbReference type="RefSeq" id="WP_133232411.1">
    <property type="nucleotide sequence ID" value="NZ_SMRT01000012.1"/>
</dbReference>
<reference evidence="9 10" key="1">
    <citation type="submission" date="2019-03" db="EMBL/GenBank/DDBJ databases">
        <title>This is whole genome sequence of Paenibacillus sp MS74 strain.</title>
        <authorList>
            <person name="Trinh H.N."/>
        </authorList>
    </citation>
    <scope>NUCLEOTIDE SEQUENCE [LARGE SCALE GENOMIC DNA]</scope>
    <source>
        <strain evidence="9 10">MS74</strain>
    </source>
</reference>
<dbReference type="FunFam" id="3.40.50.300:FF:000016">
    <property type="entry name" value="Oligopeptide ABC transporter ATP-binding component"/>
    <property type="match status" value="1"/>
</dbReference>
<evidence type="ECO:0000256" key="4">
    <source>
        <dbReference type="ARBA" id="ARBA00022475"/>
    </source>
</evidence>
<dbReference type="PROSITE" id="PS50893">
    <property type="entry name" value="ABC_TRANSPORTER_2"/>
    <property type="match status" value="1"/>
</dbReference>
<dbReference type="GO" id="GO:0016887">
    <property type="term" value="F:ATP hydrolysis activity"/>
    <property type="evidence" value="ECO:0007669"/>
    <property type="project" value="InterPro"/>
</dbReference>
<keyword evidence="4" id="KW-1003">Cell membrane</keyword>
<dbReference type="InterPro" id="IPR017871">
    <property type="entry name" value="ABC_transporter-like_CS"/>
</dbReference>